<dbReference type="Gene3D" id="3.40.1370.10">
    <property type="match status" value="1"/>
</dbReference>
<dbReference type="GO" id="GO:0006412">
    <property type="term" value="P:translation"/>
    <property type="evidence" value="ECO:0007669"/>
    <property type="project" value="UniProtKB-UniRule"/>
</dbReference>
<proteinExistence type="inferred from homology"/>
<comment type="subunit">
    <text evidence="5">Part of the 50S ribosomal subunit.</text>
</comment>
<reference evidence="8" key="1">
    <citation type="submission" date="2017-09" db="EMBL/GenBank/DDBJ databases">
        <title>Depth-based differentiation of microbial function through sediment-hosted aquifers and enrichment of novel symbionts in the deep terrestrial subsurface.</title>
        <authorList>
            <person name="Probst A.J."/>
            <person name="Ladd B."/>
            <person name="Jarett J.K."/>
            <person name="Geller-Mcgrath D.E."/>
            <person name="Sieber C.M.K."/>
            <person name="Emerson J.B."/>
            <person name="Anantharaman K."/>
            <person name="Thomas B.C."/>
            <person name="Malmstrom R."/>
            <person name="Stieglmeier M."/>
            <person name="Klingl A."/>
            <person name="Woyke T."/>
            <person name="Ryan C.M."/>
            <person name="Banfield J.F."/>
        </authorList>
    </citation>
    <scope>NUCLEOTIDE SEQUENCE [LARGE SCALE GENOMIC DNA]</scope>
</reference>
<evidence type="ECO:0000256" key="6">
    <source>
        <dbReference type="SAM" id="MobiDB-lite"/>
    </source>
</evidence>
<feature type="region of interest" description="Disordered" evidence="6">
    <location>
        <begin position="51"/>
        <end position="89"/>
    </location>
</feature>
<keyword evidence="5" id="KW-0694">RNA-binding</keyword>
<dbReference type="AlphaFoldDB" id="A0A2M6WLR8"/>
<comment type="caution">
    <text evidence="7">The sequence shown here is derived from an EMBL/GenBank/DDBJ whole genome shotgun (WGS) entry which is preliminary data.</text>
</comment>
<protein>
    <recommendedName>
        <fullName evidence="4 5">Large ribosomal subunit protein uL4</fullName>
    </recommendedName>
</protein>
<dbReference type="EMBL" id="PFAS01000047">
    <property type="protein sequence ID" value="PIT93725.1"/>
    <property type="molecule type" value="Genomic_DNA"/>
</dbReference>
<comment type="similarity">
    <text evidence="1 5">Belongs to the universal ribosomal protein uL4 family.</text>
</comment>
<dbReference type="PANTHER" id="PTHR10746">
    <property type="entry name" value="50S RIBOSOMAL PROTEIN L4"/>
    <property type="match status" value="1"/>
</dbReference>
<dbReference type="InterPro" id="IPR023574">
    <property type="entry name" value="Ribosomal_uL4_dom_sf"/>
</dbReference>
<keyword evidence="5" id="KW-0699">rRNA-binding</keyword>
<keyword evidence="3 5" id="KW-0687">Ribonucleoprotein</keyword>
<dbReference type="Proteomes" id="UP000229335">
    <property type="component" value="Unassembled WGS sequence"/>
</dbReference>
<evidence type="ECO:0000256" key="4">
    <source>
        <dbReference type="ARBA" id="ARBA00035244"/>
    </source>
</evidence>
<gene>
    <name evidence="5" type="primary">rplD</name>
    <name evidence="7" type="ORF">COU00_02790</name>
</gene>
<comment type="function">
    <text evidence="5">One of the primary rRNA binding proteins, this protein initially binds near the 5'-end of the 23S rRNA. It is important during the early stages of 50S assembly. It makes multiple contacts with different domains of the 23S rRNA in the assembled 50S subunit and ribosome.</text>
</comment>
<dbReference type="GO" id="GO:0005840">
    <property type="term" value="C:ribosome"/>
    <property type="evidence" value="ECO:0007669"/>
    <property type="project" value="UniProtKB-KW"/>
</dbReference>
<dbReference type="GO" id="GO:0003735">
    <property type="term" value="F:structural constituent of ribosome"/>
    <property type="evidence" value="ECO:0007669"/>
    <property type="project" value="InterPro"/>
</dbReference>
<evidence type="ECO:0000313" key="8">
    <source>
        <dbReference type="Proteomes" id="UP000229335"/>
    </source>
</evidence>
<sequence>MKVKVYNQNAEIVGEQDLNPAVFDVKANEALIHQVAVAQMSNERQVLAHTKTKGEVRGGGRKPWRQKGTGRARAGSSRSPLWTGGGVTFGPRSNRNFSKKINIKMKRQAILGVLSDKVRHQSLIIVDKLDLPEAKTKQAALIIKNFAAKTIIGGEANKQRKNNILVMTAGREEKAERALKNLTSAELIKINNINILDLLKYKNIILTLETVKKLEERYSGK</sequence>
<dbReference type="HAMAP" id="MF_01328_B">
    <property type="entry name" value="Ribosomal_uL4_B"/>
    <property type="match status" value="1"/>
</dbReference>
<evidence type="ECO:0000256" key="1">
    <source>
        <dbReference type="ARBA" id="ARBA00010528"/>
    </source>
</evidence>
<dbReference type="SUPFAM" id="SSF52166">
    <property type="entry name" value="Ribosomal protein L4"/>
    <property type="match status" value="1"/>
</dbReference>
<dbReference type="PANTHER" id="PTHR10746:SF6">
    <property type="entry name" value="LARGE RIBOSOMAL SUBUNIT PROTEIN UL4M"/>
    <property type="match status" value="1"/>
</dbReference>
<organism evidence="7 8">
    <name type="scientific">Candidatus Falkowbacteria bacterium CG10_big_fil_rev_8_21_14_0_10_43_11</name>
    <dbReference type="NCBI Taxonomy" id="1974568"/>
    <lineage>
        <taxon>Bacteria</taxon>
        <taxon>Candidatus Falkowiibacteriota</taxon>
    </lineage>
</organism>
<dbReference type="InterPro" id="IPR002136">
    <property type="entry name" value="Ribosomal_uL4"/>
</dbReference>
<feature type="compositionally biased region" description="Basic residues" evidence="6">
    <location>
        <begin position="59"/>
        <end position="70"/>
    </location>
</feature>
<evidence type="ECO:0000256" key="3">
    <source>
        <dbReference type="ARBA" id="ARBA00023274"/>
    </source>
</evidence>
<dbReference type="NCBIfam" id="TIGR03953">
    <property type="entry name" value="rplD_bact"/>
    <property type="match status" value="1"/>
</dbReference>
<keyword evidence="2 5" id="KW-0689">Ribosomal protein</keyword>
<evidence type="ECO:0000256" key="5">
    <source>
        <dbReference type="HAMAP-Rule" id="MF_01328"/>
    </source>
</evidence>
<comment type="function">
    <text evidence="5">Forms part of the polypeptide exit tunnel.</text>
</comment>
<name>A0A2M6WLR8_9BACT</name>
<dbReference type="GO" id="GO:0019843">
    <property type="term" value="F:rRNA binding"/>
    <property type="evidence" value="ECO:0007669"/>
    <property type="project" value="UniProtKB-UniRule"/>
</dbReference>
<dbReference type="GO" id="GO:1990904">
    <property type="term" value="C:ribonucleoprotein complex"/>
    <property type="evidence" value="ECO:0007669"/>
    <property type="project" value="UniProtKB-KW"/>
</dbReference>
<dbReference type="InterPro" id="IPR013005">
    <property type="entry name" value="Ribosomal_uL4-like"/>
</dbReference>
<evidence type="ECO:0000256" key="2">
    <source>
        <dbReference type="ARBA" id="ARBA00022980"/>
    </source>
</evidence>
<dbReference type="Pfam" id="PF00573">
    <property type="entry name" value="Ribosomal_L4"/>
    <property type="match status" value="1"/>
</dbReference>
<evidence type="ECO:0000313" key="7">
    <source>
        <dbReference type="EMBL" id="PIT93725.1"/>
    </source>
</evidence>
<accession>A0A2M6WLR8</accession>